<sequence>MARKSRKPVESGQVFDTPSQTKMFSTGLYVRISVENEQKIESDTIGTQIQMLKDFVSQMPGLKIYDIYCDDDVTGTTFIRPEFSRMMNDIRDGKVNCIVVKDLSRLGRNFLESGEYIEKVFPFLGVRFISINDRIDTLSKPADISAQIKNMANEMYAKDISRKICSTMRTLQEQGKFIGSQPPYGYMRNPDDKYSLLIDPETAPYVREMFQKILDGYTVHRIALMFNEKGIPSPGRYKYDKGLVKNDKFKNSVWFFSTMRRMLSDPVYLGWIESGKYVSHFHKGGGKSVKVPKEDWIVIKGVHEPIIEENVFWQVQDLIAEHGKVSANAGRYNAKGNRENILRGRLRCGECGKSMALCKKRSHEKDQMWYICPMHEHYNSSYCKKKGIKKEFLEQLVLTLIQNQMQLFVDAEQLIQQLNRQSSAKSKYEIYQMQIRTTEKQISRYTELKANLYQDYAEKLLTESDYMLASQEYGKKIDELKIFMADLVKESQKFATEYSGSEKWRNLIKTYGEQDKLSRDMVEAVIDKITAYNDGRIEIQFKNYDELEAVLYQAAERRRESRRYAG</sequence>
<feature type="domain" description="Recombinase" evidence="2">
    <location>
        <begin position="183"/>
        <end position="325"/>
    </location>
</feature>
<dbReference type="Gene3D" id="3.90.1750.20">
    <property type="entry name" value="Putative Large Serine Recombinase, Chain B, Domain 2"/>
    <property type="match status" value="1"/>
</dbReference>
<dbReference type="GO" id="GO:0003677">
    <property type="term" value="F:DNA binding"/>
    <property type="evidence" value="ECO:0007669"/>
    <property type="project" value="InterPro"/>
</dbReference>
<evidence type="ECO:0008006" key="5">
    <source>
        <dbReference type="Google" id="ProtNLM"/>
    </source>
</evidence>
<dbReference type="Pfam" id="PF07508">
    <property type="entry name" value="Recombinase"/>
    <property type="match status" value="1"/>
</dbReference>
<dbReference type="InterPro" id="IPR036162">
    <property type="entry name" value="Resolvase-like_N_sf"/>
</dbReference>
<dbReference type="PROSITE" id="PS51736">
    <property type="entry name" value="RECOMBINASES_3"/>
    <property type="match status" value="1"/>
</dbReference>
<proteinExistence type="predicted"/>
<comment type="caution">
    <text evidence="3">The sequence shown here is derived from an EMBL/GenBank/DDBJ whole genome shotgun (WGS) entry which is preliminary data.</text>
</comment>
<evidence type="ECO:0000259" key="1">
    <source>
        <dbReference type="PROSITE" id="PS51736"/>
    </source>
</evidence>
<dbReference type="AlphaFoldDB" id="A0A3E4TMB8"/>
<dbReference type="Gene3D" id="3.40.50.1390">
    <property type="entry name" value="Resolvase, N-terminal catalytic domain"/>
    <property type="match status" value="1"/>
</dbReference>
<dbReference type="PROSITE" id="PS51737">
    <property type="entry name" value="RECOMBINASE_DNA_BIND"/>
    <property type="match status" value="1"/>
</dbReference>
<dbReference type="InterPro" id="IPR006119">
    <property type="entry name" value="Resolv_N"/>
</dbReference>
<name>A0A3E4TMB8_9FIRM</name>
<dbReference type="Pfam" id="PF13408">
    <property type="entry name" value="Zn_ribbon_recom"/>
    <property type="match status" value="1"/>
</dbReference>
<gene>
    <name evidence="3" type="ORF">DXC39_32605</name>
</gene>
<dbReference type="RefSeq" id="WP_117624399.1">
    <property type="nucleotide sequence ID" value="NZ_CAUFPL010000133.1"/>
</dbReference>
<dbReference type="Pfam" id="PF00239">
    <property type="entry name" value="Resolvase"/>
    <property type="match status" value="1"/>
</dbReference>
<dbReference type="PANTHER" id="PTHR30461:SF23">
    <property type="entry name" value="DNA RECOMBINASE-RELATED"/>
    <property type="match status" value="1"/>
</dbReference>
<reference evidence="3 4" key="1">
    <citation type="submission" date="2018-08" db="EMBL/GenBank/DDBJ databases">
        <title>A genome reference for cultivated species of the human gut microbiota.</title>
        <authorList>
            <person name="Zou Y."/>
            <person name="Xue W."/>
            <person name="Luo G."/>
        </authorList>
    </citation>
    <scope>NUCLEOTIDE SEQUENCE [LARGE SCALE GENOMIC DNA]</scope>
    <source>
        <strain evidence="3 4">TF05-11AC</strain>
    </source>
</reference>
<dbReference type="EMBL" id="QSSQ01000072">
    <property type="protein sequence ID" value="RGL92232.1"/>
    <property type="molecule type" value="Genomic_DNA"/>
</dbReference>
<dbReference type="InterPro" id="IPR038109">
    <property type="entry name" value="DNA_bind_recomb_sf"/>
</dbReference>
<dbReference type="InterPro" id="IPR050639">
    <property type="entry name" value="SSR_resolvase"/>
</dbReference>
<dbReference type="Proteomes" id="UP000261257">
    <property type="component" value="Unassembled WGS sequence"/>
</dbReference>
<evidence type="ECO:0000313" key="4">
    <source>
        <dbReference type="Proteomes" id="UP000261257"/>
    </source>
</evidence>
<feature type="domain" description="Resolvase/invertase-type recombinase catalytic" evidence="1">
    <location>
        <begin position="25"/>
        <end position="175"/>
    </location>
</feature>
<dbReference type="SUPFAM" id="SSF53041">
    <property type="entry name" value="Resolvase-like"/>
    <property type="match status" value="1"/>
</dbReference>
<organism evidence="3 4">
    <name type="scientific">Hungatella hathewayi</name>
    <dbReference type="NCBI Taxonomy" id="154046"/>
    <lineage>
        <taxon>Bacteria</taxon>
        <taxon>Bacillati</taxon>
        <taxon>Bacillota</taxon>
        <taxon>Clostridia</taxon>
        <taxon>Lachnospirales</taxon>
        <taxon>Lachnospiraceae</taxon>
        <taxon>Hungatella</taxon>
    </lineage>
</organism>
<dbReference type="InterPro" id="IPR025827">
    <property type="entry name" value="Zn_ribbon_recom_dom"/>
</dbReference>
<accession>A0A3E4TMB8</accession>
<dbReference type="InterPro" id="IPR011109">
    <property type="entry name" value="DNA_bind_recombinase_dom"/>
</dbReference>
<evidence type="ECO:0000259" key="2">
    <source>
        <dbReference type="PROSITE" id="PS51737"/>
    </source>
</evidence>
<protein>
    <recommendedName>
        <fullName evidence="5">Recombinase</fullName>
    </recommendedName>
</protein>
<dbReference type="PANTHER" id="PTHR30461">
    <property type="entry name" value="DNA-INVERTASE FROM LAMBDOID PROPHAGE"/>
    <property type="match status" value="1"/>
</dbReference>
<evidence type="ECO:0000313" key="3">
    <source>
        <dbReference type="EMBL" id="RGL92232.1"/>
    </source>
</evidence>
<dbReference type="GO" id="GO:0000150">
    <property type="term" value="F:DNA strand exchange activity"/>
    <property type="evidence" value="ECO:0007669"/>
    <property type="project" value="InterPro"/>
</dbReference>
<dbReference type="SMART" id="SM00857">
    <property type="entry name" value="Resolvase"/>
    <property type="match status" value="1"/>
</dbReference>